<dbReference type="GO" id="GO:0006355">
    <property type="term" value="P:regulation of DNA-templated transcription"/>
    <property type="evidence" value="ECO:0007669"/>
    <property type="project" value="InterPro"/>
</dbReference>
<dbReference type="Pfam" id="PF13401">
    <property type="entry name" value="AAA_22"/>
    <property type="match status" value="1"/>
</dbReference>
<evidence type="ECO:0000256" key="4">
    <source>
        <dbReference type="SAM" id="MobiDB-lite"/>
    </source>
</evidence>
<evidence type="ECO:0000256" key="1">
    <source>
        <dbReference type="ARBA" id="ARBA00023015"/>
    </source>
</evidence>
<dbReference type="EMBL" id="FNKX01000003">
    <property type="protein sequence ID" value="SDR60062.1"/>
    <property type="molecule type" value="Genomic_DNA"/>
</dbReference>
<dbReference type="PRINTS" id="PR00038">
    <property type="entry name" value="HTHLUXR"/>
</dbReference>
<evidence type="ECO:0000256" key="2">
    <source>
        <dbReference type="ARBA" id="ARBA00023125"/>
    </source>
</evidence>
<protein>
    <submittedName>
        <fullName evidence="6">Transcriptional regulator, LuxR family</fullName>
    </submittedName>
</protein>
<dbReference type="Pfam" id="PF00196">
    <property type="entry name" value="GerE"/>
    <property type="match status" value="1"/>
</dbReference>
<dbReference type="AlphaFoldDB" id="A0A1H1KDB7"/>
<feature type="region of interest" description="Disordered" evidence="4">
    <location>
        <begin position="1"/>
        <end position="22"/>
    </location>
</feature>
<dbReference type="Gene3D" id="1.25.40.10">
    <property type="entry name" value="Tetratricopeptide repeat domain"/>
    <property type="match status" value="1"/>
</dbReference>
<name>A0A1H1KDB7_9BURK</name>
<dbReference type="InterPro" id="IPR016032">
    <property type="entry name" value="Sig_transdc_resp-reg_C-effctor"/>
</dbReference>
<dbReference type="PANTHER" id="PTHR44688">
    <property type="entry name" value="DNA-BINDING TRANSCRIPTIONAL ACTIVATOR DEVR_DOSR"/>
    <property type="match status" value="1"/>
</dbReference>
<feature type="domain" description="HTH luxR-type" evidence="5">
    <location>
        <begin position="844"/>
        <end position="909"/>
    </location>
</feature>
<dbReference type="InterPro" id="IPR011990">
    <property type="entry name" value="TPR-like_helical_dom_sf"/>
</dbReference>
<feature type="compositionally biased region" description="Gly residues" evidence="4">
    <location>
        <begin position="1"/>
        <end position="10"/>
    </location>
</feature>
<accession>A0A1H1KDB7</accession>
<keyword evidence="1" id="KW-0805">Transcription regulation</keyword>
<dbReference type="InterPro" id="IPR036388">
    <property type="entry name" value="WH-like_DNA-bd_sf"/>
</dbReference>
<dbReference type="InterPro" id="IPR059106">
    <property type="entry name" value="WHD_MalT"/>
</dbReference>
<dbReference type="PROSITE" id="PS50043">
    <property type="entry name" value="HTH_LUXR_2"/>
    <property type="match status" value="1"/>
</dbReference>
<gene>
    <name evidence="6" type="ORF">SAMN05445850_7107</name>
</gene>
<dbReference type="InterPro" id="IPR000792">
    <property type="entry name" value="Tscrpt_reg_LuxR_C"/>
</dbReference>
<dbReference type="SUPFAM" id="SSF46894">
    <property type="entry name" value="C-terminal effector domain of the bipartite response regulators"/>
    <property type="match status" value="1"/>
</dbReference>
<dbReference type="Gene3D" id="3.40.50.300">
    <property type="entry name" value="P-loop containing nucleotide triphosphate hydrolases"/>
    <property type="match status" value="1"/>
</dbReference>
<dbReference type="SMART" id="SM00421">
    <property type="entry name" value="HTH_LUXR"/>
    <property type="match status" value="1"/>
</dbReference>
<evidence type="ECO:0000259" key="5">
    <source>
        <dbReference type="PROSITE" id="PS50043"/>
    </source>
</evidence>
<dbReference type="SUPFAM" id="SSF52540">
    <property type="entry name" value="P-loop containing nucleoside triphosphate hydrolases"/>
    <property type="match status" value="1"/>
</dbReference>
<keyword evidence="7" id="KW-1185">Reference proteome</keyword>
<dbReference type="STRING" id="157910.SAMN05445850_7107"/>
<keyword evidence="2" id="KW-0238">DNA-binding</keyword>
<dbReference type="InterPro" id="IPR049945">
    <property type="entry name" value="AAA_22"/>
</dbReference>
<sequence length="914" mass="100269">MNVGTFGNGTIGPNRMTNQQSVANPEATLKISPPRAPRHMLARARLSSDCERFRNCAVTIVQAPPGFGKTSLLIQWRQEYLMHGSAVAWVSIDGHDDPRRLLASLTLAVRSGSGRTAFGRRLLEGGALPDAPIEGVTAWLAEVARTALDIVLILDEAEQLPQASLEALIYLLENLPANLRIVIASRAGFEKVIARLSPYGQCAAVDAAALRFRLDETIALIGSRLGAVVDADAEASARLHDIAEGWPLGLQIALAAIADSDDPVASIDAFASSTGGIREQFITALLERLSSEDTEFLTRISIVDLLHEDLCEALTGAKDAKQRLLRLARETPLFFSAQGRGQWYRMHSMAREAIRAHLTILPPATHSELHRRAMHWLADHGMTEAAARHALACGQEETAYTLAQGSLHDAVTQGQLVAVLEWLEWLPEPVLDRHPRLRLAMAWALAQSDRQQEAEEQAQAILRSTEPDEAMRYEIDLILSAAAYFADEPDRAARLLDRWGDIPPVSDSWLLQVHANRLAVRAVMEGEYAKARQLRRHMPRGNASAAYRYVVRWRAYTTGLGYLLQGQMLSAERTLRPALVQADDDLGRRHPFSCMMAALLATTRFKRGDFNEAAALLANRLDVLERSGTPDAVIFAYRTAARVSSATGAEHRAFDLLETLHAIGTARRMPRLCVASLTEQIRLHSGRFRSASCRTLARRLEQIVAEHATADSPLKRRALLLHQHIAQAFVAIAEQDWTAADRALALAQQDTEAMKLGAVGVDLLTLHAFVLDRLGKCGTALLREAVDLGAAYGMSLTAPDLHPAFAEWLHERGADGAPRLADVGPPLPPTVAVSPAPGRDAEPRVAPSMVLTPKERSVLELTSRHLTNKEIALAMGVGQETVKWHMKNLFIKLDATSRRQIVRRAQLLGLLQET</sequence>
<dbReference type="Gene3D" id="1.10.10.10">
    <property type="entry name" value="Winged helix-like DNA-binding domain superfamily/Winged helix DNA-binding domain"/>
    <property type="match status" value="1"/>
</dbReference>
<evidence type="ECO:0000256" key="3">
    <source>
        <dbReference type="ARBA" id="ARBA00023163"/>
    </source>
</evidence>
<dbReference type="GO" id="GO:0003677">
    <property type="term" value="F:DNA binding"/>
    <property type="evidence" value="ECO:0007669"/>
    <property type="project" value="UniProtKB-KW"/>
</dbReference>
<dbReference type="InterPro" id="IPR027417">
    <property type="entry name" value="P-loop_NTPase"/>
</dbReference>
<reference evidence="7" key="1">
    <citation type="submission" date="2016-10" db="EMBL/GenBank/DDBJ databases">
        <authorList>
            <person name="Varghese N."/>
            <person name="Submissions S."/>
        </authorList>
    </citation>
    <scope>NUCLEOTIDE SEQUENCE [LARGE SCALE GENOMIC DNA]</scope>
    <source>
        <strain evidence="7">DUS833</strain>
    </source>
</reference>
<evidence type="ECO:0000313" key="6">
    <source>
        <dbReference type="EMBL" id="SDR60062.1"/>
    </source>
</evidence>
<proteinExistence type="predicted"/>
<dbReference type="Pfam" id="PF25873">
    <property type="entry name" value="WHD_MalT"/>
    <property type="match status" value="1"/>
</dbReference>
<evidence type="ECO:0000313" key="7">
    <source>
        <dbReference type="Proteomes" id="UP000199365"/>
    </source>
</evidence>
<dbReference type="CDD" id="cd06170">
    <property type="entry name" value="LuxR_C_like"/>
    <property type="match status" value="1"/>
</dbReference>
<dbReference type="Proteomes" id="UP000199365">
    <property type="component" value="Unassembled WGS sequence"/>
</dbReference>
<dbReference type="GO" id="GO:0016887">
    <property type="term" value="F:ATP hydrolysis activity"/>
    <property type="evidence" value="ECO:0007669"/>
    <property type="project" value="InterPro"/>
</dbReference>
<organism evidence="6 7">
    <name type="scientific">Paraburkholderia tuberum</name>
    <dbReference type="NCBI Taxonomy" id="157910"/>
    <lineage>
        <taxon>Bacteria</taxon>
        <taxon>Pseudomonadati</taxon>
        <taxon>Pseudomonadota</taxon>
        <taxon>Betaproteobacteria</taxon>
        <taxon>Burkholderiales</taxon>
        <taxon>Burkholderiaceae</taxon>
        <taxon>Paraburkholderia</taxon>
    </lineage>
</organism>
<dbReference type="PANTHER" id="PTHR44688:SF16">
    <property type="entry name" value="DNA-BINDING TRANSCRIPTIONAL ACTIVATOR DEVR_DOSR"/>
    <property type="match status" value="1"/>
</dbReference>
<keyword evidence="3" id="KW-0804">Transcription</keyword>